<proteinExistence type="predicted"/>
<feature type="compositionally biased region" description="Acidic residues" evidence="2">
    <location>
        <begin position="548"/>
        <end position="560"/>
    </location>
</feature>
<feature type="compositionally biased region" description="Low complexity" evidence="2">
    <location>
        <begin position="585"/>
        <end position="596"/>
    </location>
</feature>
<dbReference type="Proteomes" id="UP000077266">
    <property type="component" value="Unassembled WGS sequence"/>
</dbReference>
<feature type="region of interest" description="Disordered" evidence="2">
    <location>
        <begin position="404"/>
        <end position="623"/>
    </location>
</feature>
<keyword evidence="1" id="KW-0175">Coiled coil</keyword>
<dbReference type="EMBL" id="KV426155">
    <property type="protein sequence ID" value="KZV86463.1"/>
    <property type="molecule type" value="Genomic_DNA"/>
</dbReference>
<feature type="compositionally biased region" description="Pro residues" evidence="2">
    <location>
        <begin position="231"/>
        <end position="246"/>
    </location>
</feature>
<dbReference type="InParanoid" id="A0A165EAL7"/>
<feature type="coiled-coil region" evidence="1">
    <location>
        <begin position="138"/>
        <end position="165"/>
    </location>
</feature>
<feature type="compositionally biased region" description="Low complexity" evidence="2">
    <location>
        <begin position="434"/>
        <end position="450"/>
    </location>
</feature>
<evidence type="ECO:0000313" key="4">
    <source>
        <dbReference type="Proteomes" id="UP000077266"/>
    </source>
</evidence>
<protein>
    <submittedName>
        <fullName evidence="3">Uncharacterized protein</fullName>
    </submittedName>
</protein>
<keyword evidence="4" id="KW-1185">Reference proteome</keyword>
<accession>A0A165EAL7</accession>
<dbReference type="OrthoDB" id="2143914at2759"/>
<feature type="compositionally biased region" description="Basic and acidic residues" evidence="2">
    <location>
        <begin position="422"/>
        <end position="432"/>
    </location>
</feature>
<sequence>MEAGPSRHPDALPLDDVPEPVNEADSAGPDDEPEAEPLDDDALAAVYDKALEAATSGVEREAELGTIIVRLVDEFRVMHTQVASQAETIANLTTQQDFLVARAIADKERWDAERETFERTAEALVLHGKKNGGHTHRVDDLEAAFEHAKQENNRLAERLEAEQARNWLLTDQYNLLKPILLMQPQTLLQSHQHIAQRLMLAAQEAQRPPPAVPNANGNGQSKKRKTSEGPPGMPVYVPQPQPPPPHVQQSPSRVPALQPAFQQPPSTPSQPTSSSADDGTPMQPGTGTAKQKNKYMGPLLADAKTEYILQVARREGAKRGDMFARHVSKQWESLLNPHTGGAVQGHVFMPIPGSHPPPAPPQYGMGMGMGMGMGFGGQQHQHQHQYMPQHGQWGPPRWIQAPAHQRMPAAPPAPAPGPAPSKPEEKEKEKSLFTRAPLPTTPRTTRPAGPGASGSVTRTPFDELVAAAAGAAQDSESPTSRATKRRRVDPPAERTPRANGNASGLDLLVQASGAARSPRRDLDSEEEEEEREVESEDDPFGPNPHGDLEEDGDGEGEEGEPPPPEELGRGMRNRGKKNVVARNNGPTTGTGTGMTPARIRRMGKGETVWHRRGKVLGTSAPAP</sequence>
<gene>
    <name evidence="3" type="ORF">EXIGLDRAFT_840752</name>
</gene>
<feature type="compositionally biased region" description="Acidic residues" evidence="2">
    <location>
        <begin position="28"/>
        <end position="39"/>
    </location>
</feature>
<feature type="compositionally biased region" description="Low complexity" evidence="2">
    <location>
        <begin position="247"/>
        <end position="276"/>
    </location>
</feature>
<name>A0A165EAL7_EXIGL</name>
<evidence type="ECO:0000256" key="2">
    <source>
        <dbReference type="SAM" id="MobiDB-lite"/>
    </source>
</evidence>
<feature type="compositionally biased region" description="Pro residues" evidence="2">
    <location>
        <begin position="409"/>
        <end position="421"/>
    </location>
</feature>
<feature type="compositionally biased region" description="Basic and acidic residues" evidence="2">
    <location>
        <begin position="1"/>
        <end position="10"/>
    </location>
</feature>
<evidence type="ECO:0000256" key="1">
    <source>
        <dbReference type="SAM" id="Coils"/>
    </source>
</evidence>
<evidence type="ECO:0000313" key="3">
    <source>
        <dbReference type="EMBL" id="KZV86463.1"/>
    </source>
</evidence>
<feature type="region of interest" description="Disordered" evidence="2">
    <location>
        <begin position="1"/>
        <end position="39"/>
    </location>
</feature>
<feature type="compositionally biased region" description="Acidic residues" evidence="2">
    <location>
        <begin position="523"/>
        <end position="539"/>
    </location>
</feature>
<organism evidence="3 4">
    <name type="scientific">Exidia glandulosa HHB12029</name>
    <dbReference type="NCBI Taxonomy" id="1314781"/>
    <lineage>
        <taxon>Eukaryota</taxon>
        <taxon>Fungi</taxon>
        <taxon>Dikarya</taxon>
        <taxon>Basidiomycota</taxon>
        <taxon>Agaricomycotina</taxon>
        <taxon>Agaricomycetes</taxon>
        <taxon>Auriculariales</taxon>
        <taxon>Exidiaceae</taxon>
        <taxon>Exidia</taxon>
    </lineage>
</organism>
<feature type="region of interest" description="Disordered" evidence="2">
    <location>
        <begin position="204"/>
        <end position="294"/>
    </location>
</feature>
<dbReference type="AlphaFoldDB" id="A0A165EAL7"/>
<reference evidence="3 4" key="1">
    <citation type="journal article" date="2016" name="Mol. Biol. Evol.">
        <title>Comparative Genomics of Early-Diverging Mushroom-Forming Fungi Provides Insights into the Origins of Lignocellulose Decay Capabilities.</title>
        <authorList>
            <person name="Nagy L.G."/>
            <person name="Riley R."/>
            <person name="Tritt A."/>
            <person name="Adam C."/>
            <person name="Daum C."/>
            <person name="Floudas D."/>
            <person name="Sun H."/>
            <person name="Yadav J.S."/>
            <person name="Pangilinan J."/>
            <person name="Larsson K.H."/>
            <person name="Matsuura K."/>
            <person name="Barry K."/>
            <person name="Labutti K."/>
            <person name="Kuo R."/>
            <person name="Ohm R.A."/>
            <person name="Bhattacharya S.S."/>
            <person name="Shirouzu T."/>
            <person name="Yoshinaga Y."/>
            <person name="Martin F.M."/>
            <person name="Grigoriev I.V."/>
            <person name="Hibbett D.S."/>
        </authorList>
    </citation>
    <scope>NUCLEOTIDE SEQUENCE [LARGE SCALE GENOMIC DNA]</scope>
    <source>
        <strain evidence="3 4">HHB12029</strain>
    </source>
</reference>